<name>A0ABD2BWH1_VESSQ</name>
<reference evidence="2 3" key="1">
    <citation type="journal article" date="2024" name="Ann. Entomol. Soc. Am.">
        <title>Genomic analyses of the southern and eastern yellowjacket wasps (Hymenoptera: Vespidae) reveal evolutionary signatures of social life.</title>
        <authorList>
            <person name="Catto M.A."/>
            <person name="Caine P.B."/>
            <person name="Orr S.E."/>
            <person name="Hunt B.G."/>
            <person name="Goodisman M.A.D."/>
        </authorList>
    </citation>
    <scope>NUCLEOTIDE SEQUENCE [LARGE SCALE GENOMIC DNA]</scope>
    <source>
        <strain evidence="2">233</strain>
        <tissue evidence="2">Head and thorax</tissue>
    </source>
</reference>
<dbReference type="EMBL" id="JAUDFV010000028">
    <property type="protein sequence ID" value="KAL2737101.1"/>
    <property type="molecule type" value="Genomic_DNA"/>
</dbReference>
<keyword evidence="3" id="KW-1185">Reference proteome</keyword>
<dbReference type="Proteomes" id="UP001607302">
    <property type="component" value="Unassembled WGS sequence"/>
</dbReference>
<accession>A0ABD2BWH1</accession>
<evidence type="ECO:0000313" key="3">
    <source>
        <dbReference type="Proteomes" id="UP001607302"/>
    </source>
</evidence>
<evidence type="ECO:0000313" key="1">
    <source>
        <dbReference type="EMBL" id="KAL2737095.1"/>
    </source>
</evidence>
<sequence length="67" mass="8048">MFEQTEFTRNCWEYTTIVYMTSSWTEGSFGRIQNQFFRSKENGTISILFTKMVWRKLNTFDLLASDN</sequence>
<organism evidence="2 3">
    <name type="scientific">Vespula squamosa</name>
    <name type="common">Southern yellow jacket</name>
    <name type="synonym">Wasp</name>
    <dbReference type="NCBI Taxonomy" id="30214"/>
    <lineage>
        <taxon>Eukaryota</taxon>
        <taxon>Metazoa</taxon>
        <taxon>Ecdysozoa</taxon>
        <taxon>Arthropoda</taxon>
        <taxon>Hexapoda</taxon>
        <taxon>Insecta</taxon>
        <taxon>Pterygota</taxon>
        <taxon>Neoptera</taxon>
        <taxon>Endopterygota</taxon>
        <taxon>Hymenoptera</taxon>
        <taxon>Apocrita</taxon>
        <taxon>Aculeata</taxon>
        <taxon>Vespoidea</taxon>
        <taxon>Vespidae</taxon>
        <taxon>Vespinae</taxon>
        <taxon>Vespula</taxon>
    </lineage>
</organism>
<comment type="caution">
    <text evidence="2">The sequence shown here is derived from an EMBL/GenBank/DDBJ whole genome shotgun (WGS) entry which is preliminary data.</text>
</comment>
<protein>
    <submittedName>
        <fullName evidence="2">Uncharacterized protein</fullName>
    </submittedName>
</protein>
<dbReference type="EMBL" id="JAUDFV010000028">
    <property type="protein sequence ID" value="KAL2737095.1"/>
    <property type="molecule type" value="Genomic_DNA"/>
</dbReference>
<proteinExistence type="predicted"/>
<evidence type="ECO:0000313" key="2">
    <source>
        <dbReference type="EMBL" id="KAL2737101.1"/>
    </source>
</evidence>
<gene>
    <name evidence="1" type="ORF">V1478_002150</name>
    <name evidence="2" type="ORF">V1478_002156</name>
</gene>
<dbReference type="AlphaFoldDB" id="A0ABD2BWH1"/>